<evidence type="ECO:0000256" key="1">
    <source>
        <dbReference type="ARBA" id="ARBA00007951"/>
    </source>
</evidence>
<keyword evidence="5" id="KW-0326">Glycosidase</keyword>
<comment type="caution">
    <text evidence="7">The sequence shown here is derived from an EMBL/GenBank/DDBJ whole genome shotgun (WGS) entry which is preliminary data.</text>
</comment>
<keyword evidence="4" id="KW-0378">Hydrolase</keyword>
<dbReference type="SUPFAM" id="SSF51445">
    <property type="entry name" value="(Trans)glycosidases"/>
    <property type="match status" value="1"/>
</dbReference>
<accession>A0A9D1M634</accession>
<dbReference type="Proteomes" id="UP000824112">
    <property type="component" value="Unassembled WGS sequence"/>
</dbReference>
<evidence type="ECO:0000256" key="3">
    <source>
        <dbReference type="ARBA" id="ARBA00022729"/>
    </source>
</evidence>
<reference evidence="7" key="2">
    <citation type="journal article" date="2021" name="PeerJ">
        <title>Extensive microbial diversity within the chicken gut microbiome revealed by metagenomics and culture.</title>
        <authorList>
            <person name="Gilroy R."/>
            <person name="Ravi A."/>
            <person name="Getino M."/>
            <person name="Pursley I."/>
            <person name="Horton D.L."/>
            <person name="Alikhan N.F."/>
            <person name="Baker D."/>
            <person name="Gharbi K."/>
            <person name="Hall N."/>
            <person name="Watson M."/>
            <person name="Adriaenssens E.M."/>
            <person name="Foster-Nyarko E."/>
            <person name="Jarju S."/>
            <person name="Secka A."/>
            <person name="Antonio M."/>
            <person name="Oren A."/>
            <person name="Chaudhuri R.R."/>
            <person name="La Ragione R."/>
            <person name="Hildebrand F."/>
            <person name="Pallen M.J."/>
        </authorList>
    </citation>
    <scope>NUCLEOTIDE SEQUENCE</scope>
    <source>
        <strain evidence="7">CHK158-818</strain>
    </source>
</reference>
<evidence type="ECO:0000313" key="7">
    <source>
        <dbReference type="EMBL" id="HIU54296.1"/>
    </source>
</evidence>
<dbReference type="Pfam" id="PF01120">
    <property type="entry name" value="Alpha_L_fucos"/>
    <property type="match status" value="1"/>
</dbReference>
<dbReference type="GO" id="GO:0016139">
    <property type="term" value="P:glycoside catabolic process"/>
    <property type="evidence" value="ECO:0007669"/>
    <property type="project" value="TreeGrafter"/>
</dbReference>
<name>A0A9D1M634_9BACT</name>
<dbReference type="GO" id="GO:0006004">
    <property type="term" value="P:fucose metabolic process"/>
    <property type="evidence" value="ECO:0007669"/>
    <property type="project" value="TreeGrafter"/>
</dbReference>
<reference evidence="7" key="1">
    <citation type="submission" date="2020-10" db="EMBL/GenBank/DDBJ databases">
        <authorList>
            <person name="Gilroy R."/>
        </authorList>
    </citation>
    <scope>NUCLEOTIDE SEQUENCE</scope>
    <source>
        <strain evidence="7">CHK158-818</strain>
    </source>
</reference>
<dbReference type="EC" id="3.2.1.51" evidence="2"/>
<dbReference type="EMBL" id="DVNA01000013">
    <property type="protein sequence ID" value="HIU54296.1"/>
    <property type="molecule type" value="Genomic_DNA"/>
</dbReference>
<evidence type="ECO:0000256" key="2">
    <source>
        <dbReference type="ARBA" id="ARBA00012662"/>
    </source>
</evidence>
<organism evidence="7 8">
    <name type="scientific">Candidatus Gallibacteroides avistercoris</name>
    <dbReference type="NCBI Taxonomy" id="2840833"/>
    <lineage>
        <taxon>Bacteria</taxon>
        <taxon>Pseudomonadati</taxon>
        <taxon>Bacteroidota</taxon>
        <taxon>Bacteroidia</taxon>
        <taxon>Bacteroidales</taxon>
        <taxon>Bacteroidaceae</taxon>
        <taxon>Bacteroidaceae incertae sedis</taxon>
        <taxon>Candidatus Gallibacteroides</taxon>
    </lineage>
</organism>
<dbReference type="Gene3D" id="2.60.40.1180">
    <property type="entry name" value="Golgi alpha-mannosidase II"/>
    <property type="match status" value="1"/>
</dbReference>
<dbReference type="InterPro" id="IPR057739">
    <property type="entry name" value="Glyco_hydro_29_N"/>
</dbReference>
<feature type="domain" description="Glycoside hydrolase family 29 N-terminal" evidence="6">
    <location>
        <begin position="42"/>
        <end position="417"/>
    </location>
</feature>
<dbReference type="SMART" id="SM00812">
    <property type="entry name" value="Alpha_L_fucos"/>
    <property type="match status" value="1"/>
</dbReference>
<evidence type="ECO:0000256" key="5">
    <source>
        <dbReference type="ARBA" id="ARBA00023295"/>
    </source>
</evidence>
<dbReference type="PANTHER" id="PTHR10030:SF37">
    <property type="entry name" value="ALPHA-L-FUCOSIDASE-RELATED"/>
    <property type="match status" value="1"/>
</dbReference>
<dbReference type="InterPro" id="IPR013780">
    <property type="entry name" value="Glyco_hydro_b"/>
</dbReference>
<proteinExistence type="inferred from homology"/>
<comment type="similarity">
    <text evidence="1">Belongs to the glycosyl hydrolase 29 family.</text>
</comment>
<evidence type="ECO:0000256" key="4">
    <source>
        <dbReference type="ARBA" id="ARBA00022801"/>
    </source>
</evidence>
<keyword evidence="3" id="KW-0732">Signal</keyword>
<sequence length="559" mass="63813">MKLKSFIGITLCCAWILGGNKTYSFPSPTDHNTPHKASLSETASTKKDDLSWEELQKLYKFPEWYTKARFGIWVTVGPQSVPRLGGGWYARHMFMQDVGSQQFGRNAYAYHLKTFGPQSQKGYIEVIHQWKAERLDTDKLTKYFKSLGAKYLVVHANHHDHFDNFASTYHPWNSVNMGPHKDIVGLFEQSARKYKLPFGVSSHDDRFLSWWLPAFGSDTSGVYKGVPYEGRLTKADGKGKWWEGYDPAQLYGLPPEQRTPEYETKVKQNYLLRQQELITKYNVDLLWVDGYGFPYGNYGKELFRTLFNNSLKRSGKIDAVGIAKVDQEPMLVRDIEAGVADTILPYPWDGIFTFTHWFYKEDDPLTHNARTIIELLSDIVSKNGNMLLNVELMADGTIAPSHKQILDEIGQWVNINSKAIYGSKPWKVYGDNLNSCQREIERNIINADAEQVQKKAQKENFNARTVNSTPYGHDEVRFTVCGKNLYIIVLNPTASTIELPALGLSSPEQPGKIRSIRLLGSKKHIDFEQDKNKLRLIVPDKRPTPYAAVFEVHGAINLK</sequence>
<dbReference type="InterPro" id="IPR000933">
    <property type="entry name" value="Glyco_hydro_29"/>
</dbReference>
<dbReference type="GO" id="GO:0004560">
    <property type="term" value="F:alpha-L-fucosidase activity"/>
    <property type="evidence" value="ECO:0007669"/>
    <property type="project" value="InterPro"/>
</dbReference>
<dbReference type="PANTHER" id="PTHR10030">
    <property type="entry name" value="ALPHA-L-FUCOSIDASE"/>
    <property type="match status" value="1"/>
</dbReference>
<evidence type="ECO:0000313" key="8">
    <source>
        <dbReference type="Proteomes" id="UP000824112"/>
    </source>
</evidence>
<dbReference type="GO" id="GO:0005764">
    <property type="term" value="C:lysosome"/>
    <property type="evidence" value="ECO:0007669"/>
    <property type="project" value="TreeGrafter"/>
</dbReference>
<gene>
    <name evidence="7" type="ORF">IAB03_00645</name>
</gene>
<protein>
    <recommendedName>
        <fullName evidence="2">alpha-L-fucosidase</fullName>
        <ecNumber evidence="2">3.2.1.51</ecNumber>
    </recommendedName>
</protein>
<dbReference type="InterPro" id="IPR017853">
    <property type="entry name" value="GH"/>
</dbReference>
<evidence type="ECO:0000259" key="6">
    <source>
        <dbReference type="Pfam" id="PF01120"/>
    </source>
</evidence>
<dbReference type="Gene3D" id="3.20.20.80">
    <property type="entry name" value="Glycosidases"/>
    <property type="match status" value="1"/>
</dbReference>
<dbReference type="AlphaFoldDB" id="A0A9D1M634"/>